<reference evidence="10 11" key="1">
    <citation type="submission" date="2022-05" db="EMBL/GenBank/DDBJ databases">
        <authorList>
            <consortium name="Genoscope - CEA"/>
            <person name="William W."/>
        </authorList>
    </citation>
    <scope>NUCLEOTIDE SEQUENCE [LARGE SCALE GENOMIC DNA]</scope>
</reference>
<feature type="transmembrane region" description="Helical" evidence="8">
    <location>
        <begin position="417"/>
        <end position="438"/>
    </location>
</feature>
<feature type="transmembrane region" description="Helical" evidence="8">
    <location>
        <begin position="323"/>
        <end position="349"/>
    </location>
</feature>
<feature type="transmembrane region" description="Helical" evidence="8">
    <location>
        <begin position="121"/>
        <end position="146"/>
    </location>
</feature>
<organism evidence="10 11">
    <name type="scientific">Porites lobata</name>
    <dbReference type="NCBI Taxonomy" id="104759"/>
    <lineage>
        <taxon>Eukaryota</taxon>
        <taxon>Metazoa</taxon>
        <taxon>Cnidaria</taxon>
        <taxon>Anthozoa</taxon>
        <taxon>Hexacorallia</taxon>
        <taxon>Scleractinia</taxon>
        <taxon>Fungiina</taxon>
        <taxon>Poritidae</taxon>
        <taxon>Porites</taxon>
    </lineage>
</organism>
<name>A0ABN8QR44_9CNID</name>
<feature type="transmembrane region" description="Helical" evidence="8">
    <location>
        <begin position="254"/>
        <end position="274"/>
    </location>
</feature>
<keyword evidence="7" id="KW-0407">Ion channel</keyword>
<dbReference type="PRINTS" id="PR01097">
    <property type="entry name" value="TRNSRECEPTRP"/>
</dbReference>
<comment type="caution">
    <text evidence="10">The sequence shown here is derived from an EMBL/GenBank/DDBJ whole genome shotgun (WGS) entry which is preliminary data.</text>
</comment>
<evidence type="ECO:0000256" key="4">
    <source>
        <dbReference type="ARBA" id="ARBA00022989"/>
    </source>
</evidence>
<evidence type="ECO:0000256" key="7">
    <source>
        <dbReference type="ARBA" id="ARBA00023303"/>
    </source>
</evidence>
<accession>A0ABN8QR44</accession>
<feature type="domain" description="Ion transport" evidence="9">
    <location>
        <begin position="219"/>
        <end position="449"/>
    </location>
</feature>
<keyword evidence="3 8" id="KW-0812">Transmembrane</keyword>
<evidence type="ECO:0000256" key="8">
    <source>
        <dbReference type="SAM" id="Phobius"/>
    </source>
</evidence>
<comment type="subcellular location">
    <subcellularLocation>
        <location evidence="1">Membrane</location>
        <topology evidence="1">Multi-pass membrane protein</topology>
    </subcellularLocation>
</comment>
<gene>
    <name evidence="10" type="ORF">PLOB_00008086</name>
</gene>
<dbReference type="EMBL" id="CALNXK010000139">
    <property type="protein sequence ID" value="CAH3167148.1"/>
    <property type="molecule type" value="Genomic_DNA"/>
</dbReference>
<dbReference type="InterPro" id="IPR002153">
    <property type="entry name" value="TRPC_channel"/>
</dbReference>
<keyword evidence="2" id="KW-0813">Transport</keyword>
<dbReference type="PANTHER" id="PTHR10117:SF54">
    <property type="entry name" value="TRANSIENT RECEPTOR POTENTIAL-GAMMA PROTEIN"/>
    <property type="match status" value="1"/>
</dbReference>
<evidence type="ECO:0000256" key="5">
    <source>
        <dbReference type="ARBA" id="ARBA00023065"/>
    </source>
</evidence>
<dbReference type="InterPro" id="IPR005821">
    <property type="entry name" value="Ion_trans_dom"/>
</dbReference>
<evidence type="ECO:0000256" key="1">
    <source>
        <dbReference type="ARBA" id="ARBA00004141"/>
    </source>
</evidence>
<dbReference type="Gene3D" id="1.10.287.70">
    <property type="match status" value="1"/>
</dbReference>
<sequence length="613" mass="70912">MVTAENLCSCRDPINMAFQKVNCALQRSAMKYSENTVLLNKLAEQTEDFAVQLIDQVSVSEELVIRNKPDESHRYASLLSPMTDDAIKYSQKKFVSHPLLHKRLEMRWKHGLPEVLKLYSVLLWLVVLIDTALTPFVLPLVIFAFYRDQKECRRRLAKAKIQRQKQSAPSLYSKASISKENNGYYAYCTSPCVTFLKEKLGQWAFIVLHCRVCLSPSTVTPMVDEYLIFVFFCGMALNEYQQYKKSPRKYFKDMWNYLDVIVEIMYVFIVILRITTIARGGIPYNNRLLEISNYLYGINTLLMVLRVSSILELSPTIGPLQLALYRMCGDLLIIVSQYCFVILGFSMAITKSYKAELSYLTPPSYSGESVGKSMDHYRFIFFSFRKAATLLMWSVFEQTDLKEWRSSSLETSDYVSALFLIYLVFSVIMLVNMLIALLTKTYDNITNNKEVEWKFSRAVVENQYRGMHSMAVPFNLLSVPLQMMYWLGRIKDARKQEAICRQKEYRKYYQECLFPVITKRYKKKYGGLFPLSVEEKMDLILNRLDQLKIPAFGENPSVSKSNQFGPPYWKGDRSSDSVVLDLRSSHGVSPVDRAEVKRKSAIISQVERMDPGS</sequence>
<evidence type="ECO:0000256" key="6">
    <source>
        <dbReference type="ARBA" id="ARBA00023136"/>
    </source>
</evidence>
<evidence type="ECO:0000313" key="11">
    <source>
        <dbReference type="Proteomes" id="UP001159405"/>
    </source>
</evidence>
<evidence type="ECO:0000259" key="9">
    <source>
        <dbReference type="Pfam" id="PF00520"/>
    </source>
</evidence>
<evidence type="ECO:0000256" key="3">
    <source>
        <dbReference type="ARBA" id="ARBA00022692"/>
    </source>
</evidence>
<dbReference type="Pfam" id="PF00520">
    <property type="entry name" value="Ion_trans"/>
    <property type="match status" value="1"/>
</dbReference>
<keyword evidence="11" id="KW-1185">Reference proteome</keyword>
<dbReference type="PANTHER" id="PTHR10117">
    <property type="entry name" value="TRANSIENT RECEPTOR POTENTIAL CHANNEL"/>
    <property type="match status" value="1"/>
</dbReference>
<evidence type="ECO:0000313" key="10">
    <source>
        <dbReference type="EMBL" id="CAH3167148.1"/>
    </source>
</evidence>
<protein>
    <recommendedName>
        <fullName evidence="9">Ion transport domain-containing protein</fullName>
    </recommendedName>
</protein>
<keyword evidence="5" id="KW-0406">Ion transport</keyword>
<keyword evidence="6 8" id="KW-0472">Membrane</keyword>
<proteinExistence type="predicted"/>
<keyword evidence="4 8" id="KW-1133">Transmembrane helix</keyword>
<evidence type="ECO:0000256" key="2">
    <source>
        <dbReference type="ARBA" id="ARBA00022448"/>
    </source>
</evidence>
<dbReference type="Proteomes" id="UP001159405">
    <property type="component" value="Unassembled WGS sequence"/>
</dbReference>